<comment type="subunit">
    <text evidence="1">Heterotrimer of A, B and C subunits.</text>
</comment>
<dbReference type="NCBIfam" id="TIGR00135">
    <property type="entry name" value="gatC"/>
    <property type="match status" value="1"/>
</dbReference>
<sequence length="95" mass="10355">MALERSNVEAIAHLARLGLDDSEIAPATASLNQIIGLLKTMQGVDTTGIEPLANPLEITQRLRADIVTEHNHRDEYQQLAPATAEGLYLVPQVIE</sequence>
<keyword evidence="1" id="KW-0648">Protein biosynthesis</keyword>
<dbReference type="EC" id="6.3.5.-" evidence="1"/>
<comment type="similarity">
    <text evidence="1">Belongs to the GatC family.</text>
</comment>
<dbReference type="GO" id="GO:0006450">
    <property type="term" value="P:regulation of translational fidelity"/>
    <property type="evidence" value="ECO:0007669"/>
    <property type="project" value="InterPro"/>
</dbReference>
<keyword evidence="3" id="KW-1185">Reference proteome</keyword>
<keyword evidence="2" id="KW-0808">Transferase</keyword>
<proteinExistence type="inferred from homology"/>
<comment type="catalytic activity">
    <reaction evidence="1">
        <text>L-aspartyl-tRNA(Asn) + L-glutamine + ATP + H2O = L-asparaginyl-tRNA(Asn) + L-glutamate + ADP + phosphate + 2 H(+)</text>
        <dbReference type="Rhea" id="RHEA:14513"/>
        <dbReference type="Rhea" id="RHEA-COMP:9674"/>
        <dbReference type="Rhea" id="RHEA-COMP:9677"/>
        <dbReference type="ChEBI" id="CHEBI:15377"/>
        <dbReference type="ChEBI" id="CHEBI:15378"/>
        <dbReference type="ChEBI" id="CHEBI:29985"/>
        <dbReference type="ChEBI" id="CHEBI:30616"/>
        <dbReference type="ChEBI" id="CHEBI:43474"/>
        <dbReference type="ChEBI" id="CHEBI:58359"/>
        <dbReference type="ChEBI" id="CHEBI:78515"/>
        <dbReference type="ChEBI" id="CHEBI:78516"/>
        <dbReference type="ChEBI" id="CHEBI:456216"/>
    </reaction>
</comment>
<dbReference type="GO" id="GO:0050566">
    <property type="term" value="F:asparaginyl-tRNA synthase (glutamine-hydrolyzing) activity"/>
    <property type="evidence" value="ECO:0007669"/>
    <property type="project" value="RHEA"/>
</dbReference>
<dbReference type="HAMAP" id="MF_00122">
    <property type="entry name" value="GatC"/>
    <property type="match status" value="1"/>
</dbReference>
<dbReference type="InterPro" id="IPR003837">
    <property type="entry name" value="GatC"/>
</dbReference>
<dbReference type="Pfam" id="PF02686">
    <property type="entry name" value="GatC"/>
    <property type="match status" value="1"/>
</dbReference>
<name>A0A0K1XFT7_9GAMM</name>
<dbReference type="SUPFAM" id="SSF141000">
    <property type="entry name" value="Glu-tRNAGln amidotransferase C subunit"/>
    <property type="match status" value="1"/>
</dbReference>
<dbReference type="Gene3D" id="1.10.20.60">
    <property type="entry name" value="Glu-tRNAGln amidotransferase C subunit, N-terminal domain"/>
    <property type="match status" value="1"/>
</dbReference>
<organism evidence="2 3">
    <name type="scientific">Thiopseudomonas alkaliphila</name>
    <dbReference type="NCBI Taxonomy" id="1697053"/>
    <lineage>
        <taxon>Bacteria</taxon>
        <taxon>Pseudomonadati</taxon>
        <taxon>Pseudomonadota</taxon>
        <taxon>Gammaproteobacteria</taxon>
        <taxon>Pseudomonadales</taxon>
        <taxon>Pseudomonadaceae</taxon>
        <taxon>Thiopseudomonas</taxon>
    </lineage>
</organism>
<dbReference type="AlphaFoldDB" id="A0A0K1XFT7"/>
<dbReference type="GO" id="GO:0016740">
    <property type="term" value="F:transferase activity"/>
    <property type="evidence" value="ECO:0007669"/>
    <property type="project" value="UniProtKB-KW"/>
</dbReference>
<reference evidence="2 3" key="1">
    <citation type="journal article" date="2015" name="Genome Announc.">
        <title>Genome Sequences of Oblitimonas alkaliphila gen. nov. sp. nov. (Proposed), a Novel Bacterium of the Pseudomonadaceae Family.</title>
        <authorList>
            <person name="Lauer A.C."/>
            <person name="Nicholson A.C."/>
            <person name="Humrighouse B.W."/>
            <person name="Emery B."/>
            <person name="Drobish A."/>
            <person name="Juieng P."/>
            <person name="Loparev V."/>
            <person name="McQuiston J.R."/>
        </authorList>
    </citation>
    <scope>NUCLEOTIDE SEQUENCE [LARGE SCALE GENOMIC DNA]</scope>
    <source>
        <strain evidence="2 3">E5571</strain>
    </source>
</reference>
<accession>A0A0K1XFT7</accession>
<dbReference type="InterPro" id="IPR036113">
    <property type="entry name" value="Asp/Glu-ADT_sf_sub_c"/>
</dbReference>
<dbReference type="PANTHER" id="PTHR15004:SF0">
    <property type="entry name" value="GLUTAMYL-TRNA(GLN) AMIDOTRANSFERASE SUBUNIT C, MITOCHONDRIAL"/>
    <property type="match status" value="1"/>
</dbReference>
<keyword evidence="1" id="KW-0067">ATP-binding</keyword>
<comment type="catalytic activity">
    <reaction evidence="1">
        <text>L-glutamyl-tRNA(Gln) + L-glutamine + ATP + H2O = L-glutaminyl-tRNA(Gln) + L-glutamate + ADP + phosphate + H(+)</text>
        <dbReference type="Rhea" id="RHEA:17521"/>
        <dbReference type="Rhea" id="RHEA-COMP:9681"/>
        <dbReference type="Rhea" id="RHEA-COMP:9684"/>
        <dbReference type="ChEBI" id="CHEBI:15377"/>
        <dbReference type="ChEBI" id="CHEBI:15378"/>
        <dbReference type="ChEBI" id="CHEBI:29985"/>
        <dbReference type="ChEBI" id="CHEBI:30616"/>
        <dbReference type="ChEBI" id="CHEBI:43474"/>
        <dbReference type="ChEBI" id="CHEBI:58359"/>
        <dbReference type="ChEBI" id="CHEBI:78520"/>
        <dbReference type="ChEBI" id="CHEBI:78521"/>
        <dbReference type="ChEBI" id="CHEBI:456216"/>
    </reaction>
</comment>
<protein>
    <recommendedName>
        <fullName evidence="1">Aspartyl/glutamyl-tRNA(Asn/Gln) amidotransferase subunit C</fullName>
        <shortName evidence="1">Asp/Glu-ADT subunit C</shortName>
        <ecNumber evidence="1">6.3.5.-</ecNumber>
    </recommendedName>
</protein>
<dbReference type="Proteomes" id="UP000063953">
    <property type="component" value="Chromosome"/>
</dbReference>
<dbReference type="RefSeq" id="WP_053101316.1">
    <property type="nucleotide sequence ID" value="NZ_CP012365.1"/>
</dbReference>
<dbReference type="EMBL" id="CP012365">
    <property type="protein sequence ID" value="AKX60047.1"/>
    <property type="molecule type" value="Genomic_DNA"/>
</dbReference>
<gene>
    <name evidence="1" type="primary">gatC</name>
    <name evidence="2" type="ORF">AKN88_08990</name>
</gene>
<evidence type="ECO:0000256" key="1">
    <source>
        <dbReference type="HAMAP-Rule" id="MF_00122"/>
    </source>
</evidence>
<comment type="function">
    <text evidence="1">Allows the formation of correctly charged Asn-tRNA(Asn) or Gln-tRNA(Gln) through the transamidation of misacylated Asp-tRNA(Asn) or Glu-tRNA(Gln) in organisms which lack either or both of asparaginyl-tRNA or glutaminyl-tRNA synthetases. The reaction takes place in the presence of glutamine and ATP through an activated phospho-Asp-tRNA(Asn) or phospho-Glu-tRNA(Gln).</text>
</comment>
<dbReference type="GO" id="GO:0006412">
    <property type="term" value="P:translation"/>
    <property type="evidence" value="ECO:0007669"/>
    <property type="project" value="UniProtKB-UniRule"/>
</dbReference>
<keyword evidence="1" id="KW-0436">Ligase</keyword>
<keyword evidence="1" id="KW-0547">Nucleotide-binding</keyword>
<dbReference type="GO" id="GO:0050567">
    <property type="term" value="F:glutaminyl-tRNA synthase (glutamine-hydrolyzing) activity"/>
    <property type="evidence" value="ECO:0007669"/>
    <property type="project" value="UniProtKB-UniRule"/>
</dbReference>
<evidence type="ECO:0000313" key="3">
    <source>
        <dbReference type="Proteomes" id="UP000063953"/>
    </source>
</evidence>
<dbReference type="GO" id="GO:0005524">
    <property type="term" value="F:ATP binding"/>
    <property type="evidence" value="ECO:0007669"/>
    <property type="project" value="UniProtKB-KW"/>
</dbReference>
<dbReference type="STRING" id="1697053.AKN87_11495"/>
<dbReference type="PATRIC" id="fig|1698445.3.peg.734"/>
<dbReference type="GO" id="GO:0070681">
    <property type="term" value="P:glutaminyl-tRNAGln biosynthesis via transamidation"/>
    <property type="evidence" value="ECO:0007669"/>
    <property type="project" value="TreeGrafter"/>
</dbReference>
<dbReference type="PANTHER" id="PTHR15004">
    <property type="entry name" value="GLUTAMYL-TRNA(GLN) AMIDOTRANSFERASE SUBUNIT C, MITOCHONDRIAL"/>
    <property type="match status" value="1"/>
</dbReference>
<evidence type="ECO:0000313" key="2">
    <source>
        <dbReference type="EMBL" id="AKX60047.1"/>
    </source>
</evidence>